<dbReference type="SUPFAM" id="SSF52172">
    <property type="entry name" value="CheY-like"/>
    <property type="match status" value="1"/>
</dbReference>
<evidence type="ECO:0000313" key="11">
    <source>
        <dbReference type="EMBL" id="NML15746.1"/>
    </source>
</evidence>
<evidence type="ECO:0000259" key="8">
    <source>
        <dbReference type="PROSITE" id="PS50109"/>
    </source>
</evidence>
<dbReference type="SMART" id="SM00091">
    <property type="entry name" value="PAS"/>
    <property type="match status" value="3"/>
</dbReference>
<dbReference type="InterPro" id="IPR035965">
    <property type="entry name" value="PAS-like_dom_sf"/>
</dbReference>
<dbReference type="InterPro" id="IPR005467">
    <property type="entry name" value="His_kinase_dom"/>
</dbReference>
<keyword evidence="6" id="KW-0418">Kinase</keyword>
<evidence type="ECO:0000256" key="7">
    <source>
        <dbReference type="PROSITE-ProRule" id="PRU00169"/>
    </source>
</evidence>
<dbReference type="Pfam" id="PF02518">
    <property type="entry name" value="HATPase_c"/>
    <property type="match status" value="1"/>
</dbReference>
<dbReference type="InterPro" id="IPR000700">
    <property type="entry name" value="PAS-assoc_C"/>
</dbReference>
<name>A0A848FA61_9BURK</name>
<dbReference type="PROSITE" id="PS50110">
    <property type="entry name" value="RESPONSE_REGULATORY"/>
    <property type="match status" value="1"/>
</dbReference>
<dbReference type="CDD" id="cd00130">
    <property type="entry name" value="PAS"/>
    <property type="match status" value="2"/>
</dbReference>
<dbReference type="SUPFAM" id="SSF55874">
    <property type="entry name" value="ATPase domain of HSP90 chaperone/DNA topoisomerase II/histidine kinase"/>
    <property type="match status" value="1"/>
</dbReference>
<dbReference type="SMART" id="SM00448">
    <property type="entry name" value="REC"/>
    <property type="match status" value="1"/>
</dbReference>
<comment type="caution">
    <text evidence="11">The sequence shown here is derived from an EMBL/GenBank/DDBJ whole genome shotgun (WGS) entry which is preliminary data.</text>
</comment>
<keyword evidence="5" id="KW-0808">Transferase</keyword>
<evidence type="ECO:0000256" key="2">
    <source>
        <dbReference type="ARBA" id="ARBA00004429"/>
    </source>
</evidence>
<dbReference type="InterPro" id="IPR013655">
    <property type="entry name" value="PAS_fold_3"/>
</dbReference>
<keyword evidence="12" id="KW-1185">Reference proteome</keyword>
<comment type="subcellular location">
    <subcellularLocation>
        <location evidence="2">Cell inner membrane</location>
        <topology evidence="2">Multi-pass membrane protein</topology>
    </subcellularLocation>
</comment>
<dbReference type="CDD" id="cd16922">
    <property type="entry name" value="HATPase_EvgS-ArcB-TorS-like"/>
    <property type="match status" value="1"/>
</dbReference>
<dbReference type="InterPro" id="IPR011006">
    <property type="entry name" value="CheY-like_superfamily"/>
</dbReference>
<dbReference type="RefSeq" id="WP_169160653.1">
    <property type="nucleotide sequence ID" value="NZ_JABBFW010000007.1"/>
</dbReference>
<dbReference type="NCBIfam" id="TIGR00229">
    <property type="entry name" value="sensory_box"/>
    <property type="match status" value="3"/>
</dbReference>
<reference evidence="11 12" key="1">
    <citation type="submission" date="2020-04" db="EMBL/GenBank/DDBJ databases">
        <title>Azohydromonas sp. isolated from soil.</title>
        <authorList>
            <person name="Dahal R.H."/>
        </authorList>
    </citation>
    <scope>NUCLEOTIDE SEQUENCE [LARGE SCALE GENOMIC DNA]</scope>
    <source>
        <strain evidence="11 12">G-1-1-14</strain>
    </source>
</reference>
<sequence length="937" mass="103491">MLSPNPESHAAERQRFLLMLTDVLRGHGDTRSILEQVSAQLGSHFGVNRVGYGHVDEQLDLIDYDVCWTDGSVPPLMGCFPASAFGQQVIDRLRAGQTIVIANVREHPLTSDLAALRTSHEVDTRAILVVPLFKAGRLRTIVYLNQRAARPWTAHEVELMNEVAERTRELIERGRTEQALRESEAKWRGLFERMGEGFFIGEALRDAAGHMVDFNFVEVNPAFERLTGIPARTALGRPVREVIPGVPDELVATYARVVDSGEPLEFEVHIPALNDRWYEARARAIGPGQFSVLFLEITQRKAAEQAFVLSEQRYRTLFESIDEGFCIVQMLFDAEGRPHDYRFLELNPAFERHTGMAGARGRTIRELVPGIEPTWVETYGRVARTGESLRFEEHAASMGRWFDAFAFRVGQPQEHKVALLFTDITQRKRAEQALREREAELREAQSLARLGGWTWDARTDLTEPSPELLRIFGLDSPDQIPPFSRQAGVLYPPQDWERLNAAVQQTLAHGSSHSIDVRAFRGGEPIWVIARGTAIRNADGTVIGMRGTVQDITERKLAEEALREADVRKDEFLATLAHELRNPLAPIANGLAILRHADAGSPVGVRARELMERQLAQLVRLVDDLLDVSRVSQGKVELKKAVVSLNAVLELALETSRPLIEAAGHQLAVQLPQDTVLLWADATRLAQVLSNLLNNAAKYTRQGGHITLSAQCRPGQRLAIAVSDDGIGIPRDMLGKVFDLFTQVGSALDRSQGGLGIGLSLAKRLVELHEGHISAHSAGPDQGSTFTVELPLCGAPVAARTEDEARRAQPRAARQRRVLVVDDNVDAAETLALLLQMEGHAVQVEHDGRQALAAARAQRPDLVFLDIGMPGLNGYEVADRLRGMAELSGTVLVAVTGWGSERDQQRAREAGFDGHLTKPVTEEGLAGALRLRRQPGA</sequence>
<dbReference type="InterPro" id="IPR001610">
    <property type="entry name" value="PAC"/>
</dbReference>
<dbReference type="InterPro" id="IPR003594">
    <property type="entry name" value="HATPase_dom"/>
</dbReference>
<dbReference type="GO" id="GO:0005886">
    <property type="term" value="C:plasma membrane"/>
    <property type="evidence" value="ECO:0007669"/>
    <property type="project" value="UniProtKB-SubCell"/>
</dbReference>
<dbReference type="Pfam" id="PF08447">
    <property type="entry name" value="PAS_3"/>
    <property type="match status" value="1"/>
</dbReference>
<dbReference type="PROSITE" id="PS50113">
    <property type="entry name" value="PAC"/>
    <property type="match status" value="1"/>
</dbReference>
<dbReference type="EMBL" id="JABBFW010000007">
    <property type="protein sequence ID" value="NML15746.1"/>
    <property type="molecule type" value="Genomic_DNA"/>
</dbReference>
<dbReference type="InterPro" id="IPR000014">
    <property type="entry name" value="PAS"/>
</dbReference>
<dbReference type="SUPFAM" id="SSF47384">
    <property type="entry name" value="Homodimeric domain of signal transducing histidine kinase"/>
    <property type="match status" value="1"/>
</dbReference>
<dbReference type="Gene3D" id="3.30.450.40">
    <property type="match status" value="1"/>
</dbReference>
<dbReference type="Gene3D" id="3.40.50.2300">
    <property type="match status" value="1"/>
</dbReference>
<dbReference type="Pfam" id="PF00072">
    <property type="entry name" value="Response_reg"/>
    <property type="match status" value="1"/>
</dbReference>
<organism evidence="11 12">
    <name type="scientific">Azohydromonas caseinilytica</name>
    <dbReference type="NCBI Taxonomy" id="2728836"/>
    <lineage>
        <taxon>Bacteria</taxon>
        <taxon>Pseudomonadati</taxon>
        <taxon>Pseudomonadota</taxon>
        <taxon>Betaproteobacteria</taxon>
        <taxon>Burkholderiales</taxon>
        <taxon>Sphaerotilaceae</taxon>
        <taxon>Azohydromonas</taxon>
    </lineage>
</organism>
<dbReference type="InterPro" id="IPR036097">
    <property type="entry name" value="HisK_dim/P_sf"/>
</dbReference>
<dbReference type="InterPro" id="IPR004358">
    <property type="entry name" value="Sig_transdc_His_kin-like_C"/>
</dbReference>
<dbReference type="EC" id="2.7.13.3" evidence="3"/>
<evidence type="ECO:0000313" key="12">
    <source>
        <dbReference type="Proteomes" id="UP000574067"/>
    </source>
</evidence>
<feature type="domain" description="Histidine kinase" evidence="8">
    <location>
        <begin position="575"/>
        <end position="794"/>
    </location>
</feature>
<dbReference type="CDD" id="cd00082">
    <property type="entry name" value="HisKA"/>
    <property type="match status" value="1"/>
</dbReference>
<dbReference type="SMART" id="SM00388">
    <property type="entry name" value="HisKA"/>
    <property type="match status" value="1"/>
</dbReference>
<protein>
    <recommendedName>
        <fullName evidence="3">histidine kinase</fullName>
        <ecNumber evidence="3">2.7.13.3</ecNumber>
    </recommendedName>
</protein>
<dbReference type="SMART" id="SM00387">
    <property type="entry name" value="HATPase_c"/>
    <property type="match status" value="1"/>
</dbReference>
<dbReference type="InterPro" id="IPR001789">
    <property type="entry name" value="Sig_transdc_resp-reg_receiver"/>
</dbReference>
<comment type="catalytic activity">
    <reaction evidence="1">
        <text>ATP + protein L-histidine = ADP + protein N-phospho-L-histidine.</text>
        <dbReference type="EC" id="2.7.13.3"/>
    </reaction>
</comment>
<dbReference type="CDD" id="cd17580">
    <property type="entry name" value="REC_2_DhkD-like"/>
    <property type="match status" value="1"/>
</dbReference>
<dbReference type="Pfam" id="PF00512">
    <property type="entry name" value="HisKA"/>
    <property type="match status" value="1"/>
</dbReference>
<dbReference type="InterPro" id="IPR029016">
    <property type="entry name" value="GAF-like_dom_sf"/>
</dbReference>
<dbReference type="PROSITE" id="PS50109">
    <property type="entry name" value="HIS_KIN"/>
    <property type="match status" value="1"/>
</dbReference>
<dbReference type="InterPro" id="IPR003018">
    <property type="entry name" value="GAF"/>
</dbReference>
<dbReference type="InterPro" id="IPR036890">
    <property type="entry name" value="HATPase_C_sf"/>
</dbReference>
<feature type="modified residue" description="4-aspartylphosphate" evidence="7">
    <location>
        <position position="866"/>
    </location>
</feature>
<feature type="domain" description="Response regulatory" evidence="9">
    <location>
        <begin position="817"/>
        <end position="933"/>
    </location>
</feature>
<dbReference type="Pfam" id="PF08448">
    <property type="entry name" value="PAS_4"/>
    <property type="match status" value="1"/>
</dbReference>
<dbReference type="PANTHER" id="PTHR43047:SF72">
    <property type="entry name" value="OSMOSENSING HISTIDINE PROTEIN KINASE SLN1"/>
    <property type="match status" value="1"/>
</dbReference>
<dbReference type="PRINTS" id="PR00344">
    <property type="entry name" value="BCTRLSENSOR"/>
</dbReference>
<dbReference type="InterPro" id="IPR013656">
    <property type="entry name" value="PAS_4"/>
</dbReference>
<dbReference type="Gene3D" id="3.30.565.10">
    <property type="entry name" value="Histidine kinase-like ATPase, C-terminal domain"/>
    <property type="match status" value="1"/>
</dbReference>
<dbReference type="Pfam" id="PF13188">
    <property type="entry name" value="PAS_8"/>
    <property type="match status" value="1"/>
</dbReference>
<evidence type="ECO:0000259" key="10">
    <source>
        <dbReference type="PROSITE" id="PS50113"/>
    </source>
</evidence>
<dbReference type="Pfam" id="PF01590">
    <property type="entry name" value="GAF"/>
    <property type="match status" value="1"/>
</dbReference>
<keyword evidence="4 7" id="KW-0597">Phosphoprotein</keyword>
<evidence type="ECO:0000256" key="4">
    <source>
        <dbReference type="ARBA" id="ARBA00022553"/>
    </source>
</evidence>
<dbReference type="Gene3D" id="1.10.287.130">
    <property type="match status" value="1"/>
</dbReference>
<dbReference type="SMART" id="SM00065">
    <property type="entry name" value="GAF"/>
    <property type="match status" value="1"/>
</dbReference>
<proteinExistence type="predicted"/>
<dbReference type="SUPFAM" id="SSF55785">
    <property type="entry name" value="PYP-like sensor domain (PAS domain)"/>
    <property type="match status" value="3"/>
</dbReference>
<dbReference type="Gene3D" id="3.30.450.20">
    <property type="entry name" value="PAS domain"/>
    <property type="match status" value="3"/>
</dbReference>
<dbReference type="SUPFAM" id="SSF55781">
    <property type="entry name" value="GAF domain-like"/>
    <property type="match status" value="1"/>
</dbReference>
<dbReference type="GO" id="GO:0000155">
    <property type="term" value="F:phosphorelay sensor kinase activity"/>
    <property type="evidence" value="ECO:0007669"/>
    <property type="project" value="InterPro"/>
</dbReference>
<evidence type="ECO:0000256" key="1">
    <source>
        <dbReference type="ARBA" id="ARBA00000085"/>
    </source>
</evidence>
<dbReference type="Proteomes" id="UP000574067">
    <property type="component" value="Unassembled WGS sequence"/>
</dbReference>
<dbReference type="FunFam" id="3.30.565.10:FF:000006">
    <property type="entry name" value="Sensor histidine kinase WalK"/>
    <property type="match status" value="1"/>
</dbReference>
<gene>
    <name evidence="11" type="ORF">HHL10_12270</name>
</gene>
<dbReference type="AlphaFoldDB" id="A0A848FA61"/>
<evidence type="ECO:0000259" key="9">
    <source>
        <dbReference type="PROSITE" id="PS50110"/>
    </source>
</evidence>
<dbReference type="PANTHER" id="PTHR43047">
    <property type="entry name" value="TWO-COMPONENT HISTIDINE PROTEIN KINASE"/>
    <property type="match status" value="1"/>
</dbReference>
<evidence type="ECO:0000256" key="3">
    <source>
        <dbReference type="ARBA" id="ARBA00012438"/>
    </source>
</evidence>
<feature type="domain" description="PAC" evidence="10">
    <location>
        <begin position="511"/>
        <end position="564"/>
    </location>
</feature>
<dbReference type="GO" id="GO:0009927">
    <property type="term" value="F:histidine phosphotransfer kinase activity"/>
    <property type="evidence" value="ECO:0007669"/>
    <property type="project" value="TreeGrafter"/>
</dbReference>
<dbReference type="InterPro" id="IPR003661">
    <property type="entry name" value="HisK_dim/P_dom"/>
</dbReference>
<dbReference type="Gene3D" id="2.10.70.100">
    <property type="match status" value="1"/>
</dbReference>
<evidence type="ECO:0000256" key="6">
    <source>
        <dbReference type="ARBA" id="ARBA00022777"/>
    </source>
</evidence>
<dbReference type="SMART" id="SM00086">
    <property type="entry name" value="PAC"/>
    <property type="match status" value="1"/>
</dbReference>
<accession>A0A848FA61</accession>
<evidence type="ECO:0000256" key="5">
    <source>
        <dbReference type="ARBA" id="ARBA00022679"/>
    </source>
</evidence>